<protein>
    <submittedName>
        <fullName evidence="2">Uncharacterized protein</fullName>
    </submittedName>
</protein>
<accession>A0ABR3CTJ3</accession>
<dbReference type="GeneID" id="92004253"/>
<evidence type="ECO:0000256" key="1">
    <source>
        <dbReference type="SAM" id="MobiDB-lite"/>
    </source>
</evidence>
<sequence>MTLNNSITMSAPNAGRQSPEPERQTDAQQQAQAAPNLGTGPQEGSKQASEQDKSGLSSNPTHVLEKHAEDTTSKK</sequence>
<proteinExistence type="predicted"/>
<comment type="caution">
    <text evidence="2">The sequence shown here is derived from an EMBL/GenBank/DDBJ whole genome shotgun (WGS) entry which is preliminary data.</text>
</comment>
<keyword evidence="3" id="KW-1185">Reference proteome</keyword>
<gene>
    <name evidence="2" type="ORF">SLS55_000168</name>
</gene>
<feature type="compositionally biased region" description="Polar residues" evidence="1">
    <location>
        <begin position="42"/>
        <end position="61"/>
    </location>
</feature>
<evidence type="ECO:0000313" key="3">
    <source>
        <dbReference type="Proteomes" id="UP001430584"/>
    </source>
</evidence>
<reference evidence="2 3" key="1">
    <citation type="submission" date="2024-02" db="EMBL/GenBank/DDBJ databases">
        <title>De novo assembly and annotation of 12 fungi associated with fruit tree decline syndrome in Ontario, Canada.</title>
        <authorList>
            <person name="Sulman M."/>
            <person name="Ellouze W."/>
            <person name="Ilyukhin E."/>
        </authorList>
    </citation>
    <scope>NUCLEOTIDE SEQUENCE [LARGE SCALE GENOMIC DNA]</scope>
    <source>
        <strain evidence="2 3">FDS-637</strain>
    </source>
</reference>
<evidence type="ECO:0000313" key="2">
    <source>
        <dbReference type="EMBL" id="KAL0264221.1"/>
    </source>
</evidence>
<organism evidence="2 3">
    <name type="scientific">Diplodia seriata</name>
    <dbReference type="NCBI Taxonomy" id="420778"/>
    <lineage>
        <taxon>Eukaryota</taxon>
        <taxon>Fungi</taxon>
        <taxon>Dikarya</taxon>
        <taxon>Ascomycota</taxon>
        <taxon>Pezizomycotina</taxon>
        <taxon>Dothideomycetes</taxon>
        <taxon>Dothideomycetes incertae sedis</taxon>
        <taxon>Botryosphaeriales</taxon>
        <taxon>Botryosphaeriaceae</taxon>
        <taxon>Diplodia</taxon>
    </lineage>
</organism>
<feature type="compositionally biased region" description="Polar residues" evidence="1">
    <location>
        <begin position="1"/>
        <end position="11"/>
    </location>
</feature>
<feature type="region of interest" description="Disordered" evidence="1">
    <location>
        <begin position="1"/>
        <end position="75"/>
    </location>
</feature>
<dbReference type="RefSeq" id="XP_066636961.1">
    <property type="nucleotide sequence ID" value="XM_066771682.1"/>
</dbReference>
<name>A0ABR3CTJ3_9PEZI</name>
<dbReference type="EMBL" id="JAJVCZ030000001">
    <property type="protein sequence ID" value="KAL0264221.1"/>
    <property type="molecule type" value="Genomic_DNA"/>
</dbReference>
<dbReference type="Proteomes" id="UP001430584">
    <property type="component" value="Unassembled WGS sequence"/>
</dbReference>
<feature type="compositionally biased region" description="Basic and acidic residues" evidence="1">
    <location>
        <begin position="63"/>
        <end position="75"/>
    </location>
</feature>